<dbReference type="PANTHER" id="PTHR37309:SF1">
    <property type="entry name" value="SLR0284 PROTEIN"/>
    <property type="match status" value="1"/>
</dbReference>
<evidence type="ECO:0000313" key="2">
    <source>
        <dbReference type="EMBL" id="OIP87848.1"/>
    </source>
</evidence>
<protein>
    <recommendedName>
        <fullName evidence="4">Phage holin family protein</fullName>
    </recommendedName>
</protein>
<evidence type="ECO:0000256" key="1">
    <source>
        <dbReference type="SAM" id="Phobius"/>
    </source>
</evidence>
<reference evidence="2 3" key="1">
    <citation type="journal article" date="2016" name="Environ. Microbiol.">
        <title>Genomic resolution of a cold subsurface aquifer community provides metabolic insights for novel microbes adapted to high CO concentrations.</title>
        <authorList>
            <person name="Probst A.J."/>
            <person name="Castelle C.J."/>
            <person name="Singh A."/>
            <person name="Brown C.T."/>
            <person name="Anantharaman K."/>
            <person name="Sharon I."/>
            <person name="Hug L.A."/>
            <person name="Burstein D."/>
            <person name="Emerson J.B."/>
            <person name="Thomas B.C."/>
            <person name="Banfield J.F."/>
        </authorList>
    </citation>
    <scope>NUCLEOTIDE SEQUENCE [LARGE SCALE GENOMIC DNA]</scope>
    <source>
        <strain evidence="2">CG2_30_35_20</strain>
    </source>
</reference>
<feature type="transmembrane region" description="Helical" evidence="1">
    <location>
        <begin position="75"/>
        <end position="95"/>
    </location>
</feature>
<evidence type="ECO:0008006" key="4">
    <source>
        <dbReference type="Google" id="ProtNLM"/>
    </source>
</evidence>
<dbReference type="Pfam" id="PF04020">
    <property type="entry name" value="Phage_holin_4_2"/>
    <property type="match status" value="1"/>
</dbReference>
<keyword evidence="1" id="KW-0472">Membrane</keyword>
<evidence type="ECO:0000313" key="3">
    <source>
        <dbReference type="Proteomes" id="UP000182344"/>
    </source>
</evidence>
<gene>
    <name evidence="2" type="ORF">AUK05_00265</name>
</gene>
<proteinExistence type="predicted"/>
<feature type="transmembrane region" description="Helical" evidence="1">
    <location>
        <begin position="101"/>
        <end position="119"/>
    </location>
</feature>
<sequence>MKKFLKYALYLAFALVLHQEIWGNLSFGPDKLFTIIKASLILAFFELILKPIVKILLLPITILTLGLIRIVINTLGLYLVTFLLPVITVSSFSIYNWHLTGFFAYLGTSFFISLFLYIFKII</sequence>
<dbReference type="EMBL" id="MNZO01000004">
    <property type="protein sequence ID" value="OIP87848.1"/>
    <property type="molecule type" value="Genomic_DNA"/>
</dbReference>
<keyword evidence="1" id="KW-0812">Transmembrane</keyword>
<dbReference type="AlphaFoldDB" id="A0A1J5I9C9"/>
<dbReference type="Proteomes" id="UP000182344">
    <property type="component" value="Unassembled WGS sequence"/>
</dbReference>
<dbReference type="InterPro" id="IPR007165">
    <property type="entry name" value="Phage_holin_4_2"/>
</dbReference>
<comment type="caution">
    <text evidence="2">The sequence shown here is derived from an EMBL/GenBank/DDBJ whole genome shotgun (WGS) entry which is preliminary data.</text>
</comment>
<name>A0A1J5I9C9_9BACT</name>
<keyword evidence="1" id="KW-1133">Transmembrane helix</keyword>
<organism evidence="2 3">
    <name type="scientific">Candidatus Shapirobacteria bacterium CG2_30_35_20</name>
    <dbReference type="NCBI Taxonomy" id="1805376"/>
    <lineage>
        <taxon>Bacteria</taxon>
        <taxon>Candidatus Shapironibacteriota</taxon>
    </lineage>
</organism>
<dbReference type="STRING" id="1805376.AUK05_00265"/>
<dbReference type="PANTHER" id="PTHR37309">
    <property type="entry name" value="SLR0284 PROTEIN"/>
    <property type="match status" value="1"/>
</dbReference>
<accession>A0A1J5I9C9</accession>
<feature type="transmembrane region" description="Helical" evidence="1">
    <location>
        <begin position="47"/>
        <end position="68"/>
    </location>
</feature>